<proteinExistence type="predicted"/>
<evidence type="ECO:0000313" key="1">
    <source>
        <dbReference type="EMBL" id="KAI0066380.1"/>
    </source>
</evidence>
<evidence type="ECO:0000313" key="2">
    <source>
        <dbReference type="Proteomes" id="UP000814140"/>
    </source>
</evidence>
<accession>A0ACB8TCL2</accession>
<feature type="non-terminal residue" evidence="1">
    <location>
        <position position="169"/>
    </location>
</feature>
<keyword evidence="2" id="KW-1185">Reference proteome</keyword>
<dbReference type="Proteomes" id="UP000814140">
    <property type="component" value="Unassembled WGS sequence"/>
</dbReference>
<name>A0ACB8TCL2_9AGAM</name>
<reference evidence="1" key="2">
    <citation type="journal article" date="2022" name="New Phytol.">
        <title>Evolutionary transition to the ectomycorrhizal habit in the genomes of a hyperdiverse lineage of mushroom-forming fungi.</title>
        <authorList>
            <person name="Looney B."/>
            <person name="Miyauchi S."/>
            <person name="Morin E."/>
            <person name="Drula E."/>
            <person name="Courty P.E."/>
            <person name="Kohler A."/>
            <person name="Kuo A."/>
            <person name="LaButti K."/>
            <person name="Pangilinan J."/>
            <person name="Lipzen A."/>
            <person name="Riley R."/>
            <person name="Andreopoulos W."/>
            <person name="He G."/>
            <person name="Johnson J."/>
            <person name="Nolan M."/>
            <person name="Tritt A."/>
            <person name="Barry K.W."/>
            <person name="Grigoriev I.V."/>
            <person name="Nagy L.G."/>
            <person name="Hibbett D."/>
            <person name="Henrissat B."/>
            <person name="Matheny P.B."/>
            <person name="Labbe J."/>
            <person name="Martin F.M."/>
        </authorList>
    </citation>
    <scope>NUCLEOTIDE SEQUENCE</scope>
    <source>
        <strain evidence="1">HHB10654</strain>
    </source>
</reference>
<comment type="caution">
    <text evidence="1">The sequence shown here is derived from an EMBL/GenBank/DDBJ whole genome shotgun (WGS) entry which is preliminary data.</text>
</comment>
<gene>
    <name evidence="1" type="ORF">BV25DRAFT_1797254</name>
</gene>
<dbReference type="EMBL" id="MU277193">
    <property type="protein sequence ID" value="KAI0066380.1"/>
    <property type="molecule type" value="Genomic_DNA"/>
</dbReference>
<protein>
    <submittedName>
        <fullName evidence="1">Uncharacterized protein</fullName>
    </submittedName>
</protein>
<sequence length="169" mass="20136">MRDLKVSAPIPWNGRADLDTYDKWVYEVESWRRLTGVDDETALTLMGKFVTNKPSHFYMKYVSKRIADWTVEEFYQAVFNYCFPTDFKNRLRKQLMSAKQGKDDVGDFVQELETLGNRFPDITNDQMVRIFWDGLQQYLRLYLIEQGLDPEVTPLETMVTYAERRERAY</sequence>
<reference evidence="1" key="1">
    <citation type="submission" date="2021-03" db="EMBL/GenBank/DDBJ databases">
        <authorList>
            <consortium name="DOE Joint Genome Institute"/>
            <person name="Ahrendt S."/>
            <person name="Looney B.P."/>
            <person name="Miyauchi S."/>
            <person name="Morin E."/>
            <person name="Drula E."/>
            <person name="Courty P.E."/>
            <person name="Chicoki N."/>
            <person name="Fauchery L."/>
            <person name="Kohler A."/>
            <person name="Kuo A."/>
            <person name="Labutti K."/>
            <person name="Pangilinan J."/>
            <person name="Lipzen A."/>
            <person name="Riley R."/>
            <person name="Andreopoulos W."/>
            <person name="He G."/>
            <person name="Johnson J."/>
            <person name="Barry K.W."/>
            <person name="Grigoriev I.V."/>
            <person name="Nagy L."/>
            <person name="Hibbett D."/>
            <person name="Henrissat B."/>
            <person name="Matheny P.B."/>
            <person name="Labbe J."/>
            <person name="Martin F."/>
        </authorList>
    </citation>
    <scope>NUCLEOTIDE SEQUENCE</scope>
    <source>
        <strain evidence="1">HHB10654</strain>
    </source>
</reference>
<organism evidence="1 2">
    <name type="scientific">Artomyces pyxidatus</name>
    <dbReference type="NCBI Taxonomy" id="48021"/>
    <lineage>
        <taxon>Eukaryota</taxon>
        <taxon>Fungi</taxon>
        <taxon>Dikarya</taxon>
        <taxon>Basidiomycota</taxon>
        <taxon>Agaricomycotina</taxon>
        <taxon>Agaricomycetes</taxon>
        <taxon>Russulales</taxon>
        <taxon>Auriscalpiaceae</taxon>
        <taxon>Artomyces</taxon>
    </lineage>
</organism>